<feature type="transmembrane region" description="Helical" evidence="1">
    <location>
        <begin position="49"/>
        <end position="69"/>
    </location>
</feature>
<dbReference type="AlphaFoldDB" id="A0A101ADI9"/>
<proteinExistence type="predicted"/>
<feature type="transmembrane region" description="Helical" evidence="1">
    <location>
        <begin position="15"/>
        <end position="37"/>
    </location>
</feature>
<evidence type="ECO:0000313" key="3">
    <source>
        <dbReference type="Proteomes" id="UP000053707"/>
    </source>
</evidence>
<organism evidence="2 3">
    <name type="scientific">Mycobacterium lehmannii</name>
    <dbReference type="NCBI Taxonomy" id="2048550"/>
    <lineage>
        <taxon>Bacteria</taxon>
        <taxon>Bacillati</taxon>
        <taxon>Actinomycetota</taxon>
        <taxon>Actinomycetes</taxon>
        <taxon>Mycobacteriales</taxon>
        <taxon>Mycobacteriaceae</taxon>
        <taxon>Mycobacterium</taxon>
    </lineage>
</organism>
<keyword evidence="1" id="KW-0812">Transmembrane</keyword>
<sequence length="104" mass="11004">MTAGRLLMGSLGLPFWVGLLVVVAVLGALCGFAATAAMRRSKRHTRRMFLLGALCGFLAGATVVGRHSVIAGSRAVLRRAGTQSLTRLGLASPPPRRRRLPIGR</sequence>
<keyword evidence="3" id="KW-1185">Reference proteome</keyword>
<protein>
    <submittedName>
        <fullName evidence="2">Uncharacterized protein</fullName>
    </submittedName>
</protein>
<comment type="caution">
    <text evidence="2">The sequence shown here is derived from an EMBL/GenBank/DDBJ whole genome shotgun (WGS) entry which is preliminary data.</text>
</comment>
<name>A0A101ADI9_9MYCO</name>
<accession>A0A101ADI9</accession>
<reference evidence="2 3" key="1">
    <citation type="submission" date="2016-01" db="EMBL/GenBank/DDBJ databases">
        <authorList>
            <consortium name="TB Trials Study Group"/>
            <person name="Sutton G."/>
            <person name="Brinkac L."/>
            <person name="Sanka R."/>
            <person name="Adams M."/>
            <person name="Lau E.L."/>
            <person name="Macaden R."/>
            <person name="Grewal H.M.S."/>
        </authorList>
    </citation>
    <scope>NUCLEOTIDE SEQUENCE [LARGE SCALE GENOMIC DNA]</scope>
    <source>
        <strain evidence="2 3">IS-1744</strain>
    </source>
</reference>
<dbReference type="EMBL" id="LQIR01000003">
    <property type="protein sequence ID" value="KUI20500.1"/>
    <property type="molecule type" value="Genomic_DNA"/>
</dbReference>
<gene>
    <name evidence="2" type="ORF">AU192_16495</name>
</gene>
<keyword evidence="1" id="KW-0472">Membrane</keyword>
<dbReference type="Proteomes" id="UP000053707">
    <property type="component" value="Unassembled WGS sequence"/>
</dbReference>
<evidence type="ECO:0000256" key="1">
    <source>
        <dbReference type="SAM" id="Phobius"/>
    </source>
</evidence>
<keyword evidence="1" id="KW-1133">Transmembrane helix</keyword>
<evidence type="ECO:0000313" key="2">
    <source>
        <dbReference type="EMBL" id="KUI20500.1"/>
    </source>
</evidence>